<dbReference type="EMBL" id="VSRR010052831">
    <property type="protein sequence ID" value="MPC80041.1"/>
    <property type="molecule type" value="Genomic_DNA"/>
</dbReference>
<dbReference type="OrthoDB" id="6372335at2759"/>
<reference evidence="2 3" key="1">
    <citation type="submission" date="2019-05" db="EMBL/GenBank/DDBJ databases">
        <title>Another draft genome of Portunus trituberculatus and its Hox gene families provides insights of decapod evolution.</title>
        <authorList>
            <person name="Jeong J.-H."/>
            <person name="Song I."/>
            <person name="Kim S."/>
            <person name="Choi T."/>
            <person name="Kim D."/>
            <person name="Ryu S."/>
            <person name="Kim W."/>
        </authorList>
    </citation>
    <scope>NUCLEOTIDE SEQUENCE [LARGE SCALE GENOMIC DNA]</scope>
    <source>
        <tissue evidence="2">Muscle</tissue>
    </source>
</reference>
<evidence type="ECO:0000313" key="3">
    <source>
        <dbReference type="Proteomes" id="UP000324222"/>
    </source>
</evidence>
<gene>
    <name evidence="2" type="ORF">E2C01_074605</name>
</gene>
<accession>A0A5B7I3Q3</accession>
<dbReference type="Proteomes" id="UP000324222">
    <property type="component" value="Unassembled WGS sequence"/>
</dbReference>
<organism evidence="2 3">
    <name type="scientific">Portunus trituberculatus</name>
    <name type="common">Swimming crab</name>
    <name type="synonym">Neptunus trituberculatus</name>
    <dbReference type="NCBI Taxonomy" id="210409"/>
    <lineage>
        <taxon>Eukaryota</taxon>
        <taxon>Metazoa</taxon>
        <taxon>Ecdysozoa</taxon>
        <taxon>Arthropoda</taxon>
        <taxon>Crustacea</taxon>
        <taxon>Multicrustacea</taxon>
        <taxon>Malacostraca</taxon>
        <taxon>Eumalacostraca</taxon>
        <taxon>Eucarida</taxon>
        <taxon>Decapoda</taxon>
        <taxon>Pleocyemata</taxon>
        <taxon>Brachyura</taxon>
        <taxon>Eubrachyura</taxon>
        <taxon>Portunoidea</taxon>
        <taxon>Portunidae</taxon>
        <taxon>Portuninae</taxon>
        <taxon>Portunus</taxon>
    </lineage>
</organism>
<protein>
    <submittedName>
        <fullName evidence="2">Uncharacterized protein</fullName>
    </submittedName>
</protein>
<comment type="caution">
    <text evidence="2">The sequence shown here is derived from an EMBL/GenBank/DDBJ whole genome shotgun (WGS) entry which is preliminary data.</text>
</comment>
<keyword evidence="3" id="KW-1185">Reference proteome</keyword>
<feature type="region of interest" description="Disordered" evidence="1">
    <location>
        <begin position="72"/>
        <end position="123"/>
    </location>
</feature>
<dbReference type="AlphaFoldDB" id="A0A5B7I3Q3"/>
<evidence type="ECO:0000256" key="1">
    <source>
        <dbReference type="SAM" id="MobiDB-lite"/>
    </source>
</evidence>
<sequence>MAQRHEEKRRQSAGQHRRQWRLQLGACVWVQGQTTKAWSKSGTVVEVHPYRQYAVKMDGSGRISLRTRGHLKEATPPWEPPSIGGVPEVQSPTPEAVPPLASPGRERPQRQRSRPTWLDDYMT</sequence>
<name>A0A5B7I3Q3_PORTR</name>
<evidence type="ECO:0000313" key="2">
    <source>
        <dbReference type="EMBL" id="MPC80041.1"/>
    </source>
</evidence>
<proteinExistence type="predicted"/>